<dbReference type="Gene3D" id="3.40.50.720">
    <property type="entry name" value="NAD(P)-binding Rossmann-like Domain"/>
    <property type="match status" value="1"/>
</dbReference>
<evidence type="ECO:0000256" key="9">
    <source>
        <dbReference type="ARBA" id="ARBA00023277"/>
    </source>
</evidence>
<evidence type="ECO:0000256" key="2">
    <source>
        <dbReference type="ARBA" id="ARBA00001911"/>
    </source>
</evidence>
<evidence type="ECO:0000259" key="12">
    <source>
        <dbReference type="Pfam" id="PF01370"/>
    </source>
</evidence>
<comment type="pathway">
    <text evidence="3">Carbohydrate metabolism; galactose metabolism.</text>
</comment>
<dbReference type="InterPro" id="IPR036291">
    <property type="entry name" value="NAD(P)-bd_dom_sf"/>
</dbReference>
<dbReference type="Gene3D" id="3.90.25.10">
    <property type="entry name" value="UDP-galactose 4-epimerase, domain 1"/>
    <property type="match status" value="1"/>
</dbReference>
<dbReference type="InterPro" id="IPR001509">
    <property type="entry name" value="Epimerase_deHydtase"/>
</dbReference>
<evidence type="ECO:0000256" key="3">
    <source>
        <dbReference type="ARBA" id="ARBA00004947"/>
    </source>
</evidence>
<comment type="cofactor">
    <cofactor evidence="2">
        <name>NAD(+)</name>
        <dbReference type="ChEBI" id="CHEBI:57540"/>
    </cofactor>
</comment>
<name>A0AAW5SQ23_MYCNV</name>
<evidence type="ECO:0000256" key="1">
    <source>
        <dbReference type="ARBA" id="ARBA00000083"/>
    </source>
</evidence>
<evidence type="ECO:0000256" key="10">
    <source>
        <dbReference type="ARBA" id="ARBA00031367"/>
    </source>
</evidence>
<dbReference type="PANTHER" id="PTHR43725:SF53">
    <property type="entry name" value="UDP-ARABINOSE 4-EPIMERASE 1"/>
    <property type="match status" value="1"/>
</dbReference>
<comment type="catalytic activity">
    <reaction evidence="1">
        <text>UDP-alpha-D-glucose = UDP-alpha-D-galactose</text>
        <dbReference type="Rhea" id="RHEA:22168"/>
        <dbReference type="ChEBI" id="CHEBI:58885"/>
        <dbReference type="ChEBI" id="CHEBI:66914"/>
        <dbReference type="EC" id="5.1.3.2"/>
    </reaction>
</comment>
<dbReference type="NCBIfam" id="TIGR01179">
    <property type="entry name" value="galE"/>
    <property type="match status" value="1"/>
</dbReference>
<dbReference type="AlphaFoldDB" id="A0AAW5SQ23"/>
<dbReference type="PANTHER" id="PTHR43725">
    <property type="entry name" value="UDP-GLUCOSE 4-EPIMERASE"/>
    <property type="match status" value="1"/>
</dbReference>
<dbReference type="EC" id="5.1.3.2" evidence="5"/>
<feature type="domain" description="NAD-dependent epimerase/dehydratase" evidence="12">
    <location>
        <begin position="3"/>
        <end position="248"/>
    </location>
</feature>
<dbReference type="SUPFAM" id="SSF51735">
    <property type="entry name" value="NAD(P)-binding Rossmann-fold domains"/>
    <property type="match status" value="1"/>
</dbReference>
<protein>
    <recommendedName>
        <fullName evidence="6">UDP-glucose 4-epimerase</fullName>
        <ecNumber evidence="5">5.1.3.2</ecNumber>
    </recommendedName>
    <alternativeName>
        <fullName evidence="11">Galactowaldenase</fullName>
    </alternativeName>
    <alternativeName>
        <fullName evidence="10">UDP-galactose 4-epimerase</fullName>
    </alternativeName>
</protein>
<evidence type="ECO:0000256" key="6">
    <source>
        <dbReference type="ARBA" id="ARBA00018569"/>
    </source>
</evidence>
<comment type="similarity">
    <text evidence="4">Belongs to the NAD(P)-dependent epimerase/dehydratase family.</text>
</comment>
<dbReference type="EMBL" id="JACKTI010000063">
    <property type="protein sequence ID" value="MCV7026354.1"/>
    <property type="molecule type" value="Genomic_DNA"/>
</dbReference>
<dbReference type="GO" id="GO:0003978">
    <property type="term" value="F:UDP-glucose 4-epimerase activity"/>
    <property type="evidence" value="ECO:0007669"/>
    <property type="project" value="UniProtKB-EC"/>
</dbReference>
<evidence type="ECO:0000256" key="11">
    <source>
        <dbReference type="ARBA" id="ARBA00033067"/>
    </source>
</evidence>
<dbReference type="Proteomes" id="UP001207528">
    <property type="component" value="Unassembled WGS sequence"/>
</dbReference>
<proteinExistence type="inferred from homology"/>
<evidence type="ECO:0000256" key="4">
    <source>
        <dbReference type="ARBA" id="ARBA00007637"/>
    </source>
</evidence>
<reference evidence="13" key="2">
    <citation type="journal article" date="2022" name="BMC Genomics">
        <title>Comparative genome analysis of mycobacteria focusing on tRNA and non-coding RNA.</title>
        <authorList>
            <person name="Behra P.R.K."/>
            <person name="Pettersson B.M.F."/>
            <person name="Ramesh M."/>
            <person name="Das S."/>
            <person name="Dasgupta S."/>
            <person name="Kirsebom L.A."/>
        </authorList>
    </citation>
    <scope>NUCLEOTIDE SEQUENCE</scope>
    <source>
        <strain evidence="13">DSM 44203</strain>
    </source>
</reference>
<evidence type="ECO:0000313" key="14">
    <source>
        <dbReference type="Proteomes" id="UP001207528"/>
    </source>
</evidence>
<comment type="caution">
    <text evidence="13">The sequence shown here is derived from an EMBL/GenBank/DDBJ whole genome shotgun (WGS) entry which is preliminary data.</text>
</comment>
<dbReference type="InterPro" id="IPR005886">
    <property type="entry name" value="UDP_G4E"/>
</dbReference>
<gene>
    <name evidence="13" type="primary">galE</name>
    <name evidence="13" type="ORF">H7I77_23880</name>
</gene>
<accession>A0AAW5SQ23</accession>
<evidence type="ECO:0000256" key="5">
    <source>
        <dbReference type="ARBA" id="ARBA00013189"/>
    </source>
</evidence>
<reference evidence="13" key="1">
    <citation type="submission" date="2020-07" db="EMBL/GenBank/DDBJ databases">
        <authorList>
            <person name="Pettersson B.M.F."/>
            <person name="Behra P.R.K."/>
            <person name="Ramesh M."/>
            <person name="Das S."/>
            <person name="Dasgupta S."/>
            <person name="Kirsebom L.A."/>
        </authorList>
    </citation>
    <scope>NUCLEOTIDE SEQUENCE</scope>
    <source>
        <strain evidence="13">DSM 44203</strain>
    </source>
</reference>
<organism evidence="13 14">
    <name type="scientific">Mycolicibacterium novocastrense</name>
    <name type="common">Mycobacterium novocastrense</name>
    <dbReference type="NCBI Taxonomy" id="59813"/>
    <lineage>
        <taxon>Bacteria</taxon>
        <taxon>Bacillati</taxon>
        <taxon>Actinomycetota</taxon>
        <taxon>Actinomycetes</taxon>
        <taxon>Mycobacteriales</taxon>
        <taxon>Mycobacteriaceae</taxon>
        <taxon>Mycolicibacterium</taxon>
    </lineage>
</organism>
<keyword evidence="8 13" id="KW-0413">Isomerase</keyword>
<evidence type="ECO:0000256" key="8">
    <source>
        <dbReference type="ARBA" id="ARBA00023235"/>
    </source>
</evidence>
<dbReference type="GO" id="GO:0033499">
    <property type="term" value="P:galactose catabolic process via UDP-galactose, Leloir pathway"/>
    <property type="evidence" value="ECO:0007669"/>
    <property type="project" value="TreeGrafter"/>
</dbReference>
<evidence type="ECO:0000256" key="7">
    <source>
        <dbReference type="ARBA" id="ARBA00023027"/>
    </source>
</evidence>
<sequence length="321" mass="34172">MRVLVTGGAGYIGAHVTRALRGIGHDVAVLDDFSTGSRGRLTPDTPVYGGSLLDTAFVESSLRSFSADAVVHIAAKKAVDESVANPLFYYRQNVTGMHSVLEAMVGTGTRRILFSSSAAVYGEQAVSPVTEATPTSPSSPYGWTKLIGEQLLSDVAAAHGLSWSALRYFNVAGAATPELADRGENNLIPRVFRAISSGVHPKVFGADYPTPDGSCVRDYIHVEDVADAHAAVLNQMAFDDLAAVYNIGTGRGTSVFEIMTAVRQATGVDFECDVIGRRPGDPPDVVADPAKIQRDFGWESRHDLASTVNSAWKAWVANDQT</sequence>
<dbReference type="Pfam" id="PF01370">
    <property type="entry name" value="Epimerase"/>
    <property type="match status" value="1"/>
</dbReference>
<evidence type="ECO:0000313" key="13">
    <source>
        <dbReference type="EMBL" id="MCV7026354.1"/>
    </source>
</evidence>
<keyword evidence="7" id="KW-0520">NAD</keyword>
<keyword evidence="9" id="KW-0119">Carbohydrate metabolism</keyword>